<dbReference type="KEGG" id="pla:Plav_0852"/>
<dbReference type="HOGENOM" id="CLU_047725_3_0_5"/>
<accession>A7HRE2</accession>
<reference evidence="2 3" key="1">
    <citation type="journal article" date="2011" name="Stand. Genomic Sci.">
        <title>Complete genome sequence of Parvibaculum lavamentivorans type strain (DS-1(T)).</title>
        <authorList>
            <person name="Schleheck D."/>
            <person name="Weiss M."/>
            <person name="Pitluck S."/>
            <person name="Bruce D."/>
            <person name="Land M.L."/>
            <person name="Han S."/>
            <person name="Saunders E."/>
            <person name="Tapia R."/>
            <person name="Detter C."/>
            <person name="Brettin T."/>
            <person name="Han J."/>
            <person name="Woyke T."/>
            <person name="Goodwin L."/>
            <person name="Pennacchio L."/>
            <person name="Nolan M."/>
            <person name="Cook A.M."/>
            <person name="Kjelleberg S."/>
            <person name="Thomas T."/>
        </authorList>
    </citation>
    <scope>NUCLEOTIDE SEQUENCE [LARGE SCALE GENOMIC DNA]</scope>
    <source>
        <strain evidence="3">DS-1 / DSM 13023 / NCIMB 13966</strain>
    </source>
</reference>
<organism evidence="2 3">
    <name type="scientific">Parvibaculum lavamentivorans (strain DS-1 / DSM 13023 / NCIMB 13966)</name>
    <dbReference type="NCBI Taxonomy" id="402881"/>
    <lineage>
        <taxon>Bacteria</taxon>
        <taxon>Pseudomonadati</taxon>
        <taxon>Pseudomonadota</taxon>
        <taxon>Alphaproteobacteria</taxon>
        <taxon>Hyphomicrobiales</taxon>
        <taxon>Parvibaculaceae</taxon>
        <taxon>Parvibaculum</taxon>
    </lineage>
</organism>
<dbReference type="EMBL" id="CP000774">
    <property type="protein sequence ID" value="ABS62475.1"/>
    <property type="molecule type" value="Genomic_DNA"/>
</dbReference>
<dbReference type="GO" id="GO:0016706">
    <property type="term" value="F:2-oxoglutarate-dependent dioxygenase activity"/>
    <property type="evidence" value="ECO:0007669"/>
    <property type="project" value="UniProtKB-ARBA"/>
</dbReference>
<dbReference type="Proteomes" id="UP000006377">
    <property type="component" value="Chromosome"/>
</dbReference>
<evidence type="ECO:0000313" key="2">
    <source>
        <dbReference type="EMBL" id="ABS62475.1"/>
    </source>
</evidence>
<name>A7HRE2_PARL1</name>
<dbReference type="InterPro" id="IPR008775">
    <property type="entry name" value="Phytyl_CoA_dOase-like"/>
</dbReference>
<dbReference type="Pfam" id="PF05721">
    <property type="entry name" value="PhyH"/>
    <property type="match status" value="1"/>
</dbReference>
<proteinExistence type="predicted"/>
<dbReference type="SUPFAM" id="SSF51197">
    <property type="entry name" value="Clavaminate synthase-like"/>
    <property type="match status" value="1"/>
</dbReference>
<dbReference type="STRING" id="402881.Plav_0852"/>
<dbReference type="RefSeq" id="WP_012109725.1">
    <property type="nucleotide sequence ID" value="NC_009719.1"/>
</dbReference>
<comment type="cofactor">
    <cofactor evidence="1">
        <name>Fe(2+)</name>
        <dbReference type="ChEBI" id="CHEBI:29033"/>
    </cofactor>
</comment>
<dbReference type="Gene3D" id="2.60.120.620">
    <property type="entry name" value="q2cbj1_9rhob like domain"/>
    <property type="match status" value="1"/>
</dbReference>
<dbReference type="GO" id="GO:0005506">
    <property type="term" value="F:iron ion binding"/>
    <property type="evidence" value="ECO:0007669"/>
    <property type="project" value="UniProtKB-ARBA"/>
</dbReference>
<dbReference type="PANTHER" id="PTHR20883:SF48">
    <property type="entry name" value="ECTOINE DIOXYGENASE"/>
    <property type="match status" value="1"/>
</dbReference>
<keyword evidence="2" id="KW-0223">Dioxygenase</keyword>
<sequence length="265" mass="28968">MTTTMEKLPRARSVAEAKQQLTEHGLTIMEDVLDAEGIARVRAALKRGIEADNANGVQLHGFSFDPDTLNTRVFNLIGKDQVFRDLVQHPAAVELVRYLLDGPFLLSNFSANVTAPGSGAMGMHADQGYVPAPWPSYPLAINVAWALDDFTVENGATRFVPGSHLKDHGPGKASERAQTVPIICKAGSIFVMDGRVWHQTGPNTSGGDTRAGLFAYYVRPFIRPQWNWYLTLAPEVVRGASPLLREMLGYERNPTGDLQTVHSGT</sequence>
<gene>
    <name evidence="2" type="ordered locus">Plav_0852</name>
</gene>
<evidence type="ECO:0000313" key="3">
    <source>
        <dbReference type="Proteomes" id="UP000006377"/>
    </source>
</evidence>
<dbReference type="eggNOG" id="COG5285">
    <property type="taxonomic scope" value="Bacteria"/>
</dbReference>
<keyword evidence="3" id="KW-1185">Reference proteome</keyword>
<evidence type="ECO:0000256" key="1">
    <source>
        <dbReference type="ARBA" id="ARBA00001954"/>
    </source>
</evidence>
<protein>
    <submittedName>
        <fullName evidence="2">Phytanoyl-CoA dioxygenase</fullName>
    </submittedName>
</protein>
<dbReference type="PANTHER" id="PTHR20883">
    <property type="entry name" value="PHYTANOYL-COA DIOXYGENASE DOMAIN CONTAINING 1"/>
    <property type="match status" value="1"/>
</dbReference>
<keyword evidence="2" id="KW-0560">Oxidoreductase</keyword>
<dbReference type="AlphaFoldDB" id="A7HRE2"/>